<dbReference type="InterPro" id="IPR009057">
    <property type="entry name" value="Homeodomain-like_sf"/>
</dbReference>
<evidence type="ECO:0000256" key="4">
    <source>
        <dbReference type="ARBA" id="ARBA00023163"/>
    </source>
</evidence>
<dbReference type="InterPro" id="IPR025944">
    <property type="entry name" value="Sigma_54_int_dom_CS"/>
</dbReference>
<dbReference type="PROSITE" id="PS50045">
    <property type="entry name" value="SIGMA54_INTERACT_4"/>
    <property type="match status" value="1"/>
</dbReference>
<keyword evidence="4" id="KW-0804">Transcription</keyword>
<dbReference type="SMART" id="SM00382">
    <property type="entry name" value="AAA"/>
    <property type="match status" value="1"/>
</dbReference>
<dbReference type="PROSITE" id="PS00688">
    <property type="entry name" value="SIGMA54_INTERACT_3"/>
    <property type="match status" value="1"/>
</dbReference>
<dbReference type="Gene3D" id="3.40.50.300">
    <property type="entry name" value="P-loop containing nucleotide triphosphate hydrolases"/>
    <property type="match status" value="1"/>
</dbReference>
<dbReference type="GO" id="GO:0043565">
    <property type="term" value="F:sequence-specific DNA binding"/>
    <property type="evidence" value="ECO:0007669"/>
    <property type="project" value="InterPro"/>
</dbReference>
<organism evidence="6 7">
    <name type="scientific">Spirosoma validum</name>
    <dbReference type="NCBI Taxonomy" id="2771355"/>
    <lineage>
        <taxon>Bacteria</taxon>
        <taxon>Pseudomonadati</taxon>
        <taxon>Bacteroidota</taxon>
        <taxon>Cytophagia</taxon>
        <taxon>Cytophagales</taxon>
        <taxon>Cytophagaceae</taxon>
        <taxon>Spirosoma</taxon>
    </lineage>
</organism>
<dbReference type="AlphaFoldDB" id="A0A927B8A4"/>
<accession>A0A927B8A4</accession>
<dbReference type="FunFam" id="3.40.50.300:FF:000006">
    <property type="entry name" value="DNA-binding transcriptional regulator NtrC"/>
    <property type="match status" value="1"/>
</dbReference>
<dbReference type="Gene3D" id="1.10.10.60">
    <property type="entry name" value="Homeodomain-like"/>
    <property type="match status" value="1"/>
</dbReference>
<dbReference type="SUPFAM" id="SSF52540">
    <property type="entry name" value="P-loop containing nucleoside triphosphate hydrolases"/>
    <property type="match status" value="1"/>
</dbReference>
<protein>
    <submittedName>
        <fullName evidence="6">Sigma-54-dependent Fis family transcriptional regulator</fullName>
    </submittedName>
</protein>
<evidence type="ECO:0000256" key="1">
    <source>
        <dbReference type="ARBA" id="ARBA00022741"/>
    </source>
</evidence>
<keyword evidence="1" id="KW-0547">Nucleotide-binding</keyword>
<keyword evidence="3" id="KW-0805">Transcription regulation</keyword>
<dbReference type="InterPro" id="IPR058031">
    <property type="entry name" value="AAA_lid_NorR"/>
</dbReference>
<evidence type="ECO:0000259" key="5">
    <source>
        <dbReference type="PROSITE" id="PS50045"/>
    </source>
</evidence>
<dbReference type="GO" id="GO:0006355">
    <property type="term" value="P:regulation of DNA-templated transcription"/>
    <property type="evidence" value="ECO:0007669"/>
    <property type="project" value="InterPro"/>
</dbReference>
<evidence type="ECO:0000256" key="2">
    <source>
        <dbReference type="ARBA" id="ARBA00022840"/>
    </source>
</evidence>
<keyword evidence="7" id="KW-1185">Reference proteome</keyword>
<dbReference type="InterPro" id="IPR027417">
    <property type="entry name" value="P-loop_NTPase"/>
</dbReference>
<dbReference type="Proteomes" id="UP000653797">
    <property type="component" value="Unassembled WGS sequence"/>
</dbReference>
<gene>
    <name evidence="6" type="ORF">IC230_29815</name>
</gene>
<evidence type="ECO:0000313" key="6">
    <source>
        <dbReference type="EMBL" id="MBD2757113.1"/>
    </source>
</evidence>
<keyword evidence="2" id="KW-0067">ATP-binding</keyword>
<dbReference type="InterPro" id="IPR003593">
    <property type="entry name" value="AAA+_ATPase"/>
</dbReference>
<evidence type="ECO:0000313" key="7">
    <source>
        <dbReference type="Proteomes" id="UP000653797"/>
    </source>
</evidence>
<dbReference type="EMBL" id="JACXAA010000017">
    <property type="protein sequence ID" value="MBD2757113.1"/>
    <property type="molecule type" value="Genomic_DNA"/>
</dbReference>
<comment type="caution">
    <text evidence="6">The sequence shown here is derived from an EMBL/GenBank/DDBJ whole genome shotgun (WGS) entry which is preliminary data.</text>
</comment>
<feature type="domain" description="Sigma-54 factor interaction" evidence="5">
    <location>
        <begin position="179"/>
        <end position="407"/>
    </location>
</feature>
<dbReference type="CDD" id="cd00009">
    <property type="entry name" value="AAA"/>
    <property type="match status" value="1"/>
</dbReference>
<dbReference type="Gene3D" id="1.10.8.60">
    <property type="match status" value="1"/>
</dbReference>
<dbReference type="SUPFAM" id="SSF46689">
    <property type="entry name" value="Homeodomain-like"/>
    <property type="match status" value="1"/>
</dbReference>
<name>A0A927B8A4_9BACT</name>
<dbReference type="PANTHER" id="PTHR32071">
    <property type="entry name" value="TRANSCRIPTIONAL REGULATORY PROTEIN"/>
    <property type="match status" value="1"/>
</dbReference>
<dbReference type="Pfam" id="PF25601">
    <property type="entry name" value="AAA_lid_14"/>
    <property type="match status" value="1"/>
</dbReference>
<dbReference type="InterPro" id="IPR002197">
    <property type="entry name" value="HTH_Fis"/>
</dbReference>
<dbReference type="Pfam" id="PF02954">
    <property type="entry name" value="HTH_8"/>
    <property type="match status" value="1"/>
</dbReference>
<reference evidence="6" key="1">
    <citation type="submission" date="2020-09" db="EMBL/GenBank/DDBJ databases">
        <authorList>
            <person name="Kim M.K."/>
        </authorList>
    </citation>
    <scope>NUCLEOTIDE SEQUENCE</scope>
    <source>
        <strain evidence="6">BT704</strain>
    </source>
</reference>
<dbReference type="Pfam" id="PF00158">
    <property type="entry name" value="Sigma54_activat"/>
    <property type="match status" value="1"/>
</dbReference>
<dbReference type="GO" id="GO:0005524">
    <property type="term" value="F:ATP binding"/>
    <property type="evidence" value="ECO:0007669"/>
    <property type="project" value="UniProtKB-KW"/>
</dbReference>
<evidence type="ECO:0000256" key="3">
    <source>
        <dbReference type="ARBA" id="ARBA00023015"/>
    </source>
</evidence>
<dbReference type="InterPro" id="IPR002078">
    <property type="entry name" value="Sigma_54_int"/>
</dbReference>
<dbReference type="RefSeq" id="WP_191042732.1">
    <property type="nucleotide sequence ID" value="NZ_JACXAA010000017.1"/>
</dbReference>
<sequence length="484" mass="55310">MKILLSWYAFKNDFVDAEVDTNGPTYQFYQYFFNHDRHIILSSMTGEDLRLEKLINRLSLDFPAHKDKLEGRYMAIRDIIDMPEIKTKIEALLLSLQADQIDLFISPGTPAMQVAWYFCHQSLKLPTTLYQTRAPRFTKTNRPELVAVDVEQSVIPVSVLVKEGLQDAGHTDASDYLITPTLKTVYDRADKLAQTDKVTCLIQGASGTGKEHLARYIHEHSERRTGKFVAINCSAFGDSLLESRLFGYEKGAFTGAEKRTDGFFDIAKGGTLFLDEIGDITPYMQQSLLRVLQTGDYTPVGSTKDRKSDVRIIAATHQSLREACGKGRFRWDLFYRLSVAELRLPALSERGQEEKRALLDHFLRKKQQIFRRPKRLVLSTAVYRALDQYQFPGNVRELENLIESLYVFYIDKVDVDDLPSWLTQPADDLASFDWSSHEKELIRKALIYFSGNKAKACEALGYGSINTLVNKIRQYDITLHNKAD</sequence>
<proteinExistence type="predicted"/>